<feature type="chain" id="PRO_5015777474" evidence="2">
    <location>
        <begin position="20"/>
        <end position="203"/>
    </location>
</feature>
<dbReference type="RefSeq" id="WP_106263446.1">
    <property type="nucleotide sequence ID" value="NZ_PVTQ01000003.1"/>
</dbReference>
<dbReference type="InterPro" id="IPR029046">
    <property type="entry name" value="LolA/LolB/LppX"/>
</dbReference>
<dbReference type="InterPro" id="IPR004564">
    <property type="entry name" value="OM_lipoprot_carrier_LolA-like"/>
</dbReference>
<dbReference type="PANTHER" id="PTHR35869:SF1">
    <property type="entry name" value="OUTER-MEMBRANE LIPOPROTEIN CARRIER PROTEIN"/>
    <property type="match status" value="1"/>
</dbReference>
<dbReference type="SUPFAM" id="SSF89392">
    <property type="entry name" value="Prokaryotic lipoproteins and lipoprotein localization factors"/>
    <property type="match status" value="1"/>
</dbReference>
<feature type="signal peptide" evidence="2">
    <location>
        <begin position="1"/>
        <end position="19"/>
    </location>
</feature>
<keyword evidence="4" id="KW-1185">Reference proteome</keyword>
<name>A0A2T0WYN4_9RHOB</name>
<organism evidence="3 4">
    <name type="scientific">Donghicola tyrosinivorans</name>
    <dbReference type="NCBI Taxonomy" id="1652492"/>
    <lineage>
        <taxon>Bacteria</taxon>
        <taxon>Pseudomonadati</taxon>
        <taxon>Pseudomonadota</taxon>
        <taxon>Alphaproteobacteria</taxon>
        <taxon>Rhodobacterales</taxon>
        <taxon>Roseobacteraceae</taxon>
        <taxon>Donghicola</taxon>
    </lineage>
</organism>
<dbReference type="Gene3D" id="2.50.20.10">
    <property type="entry name" value="Lipoprotein localisation LolA/LolB/LppX"/>
    <property type="match status" value="1"/>
</dbReference>
<evidence type="ECO:0000256" key="1">
    <source>
        <dbReference type="ARBA" id="ARBA00022729"/>
    </source>
</evidence>
<protein>
    <submittedName>
        <fullName evidence="3">Outer membrane lipoprotein-sorting protein</fullName>
    </submittedName>
</protein>
<accession>A0A2T0WYN4</accession>
<dbReference type="Proteomes" id="UP000238392">
    <property type="component" value="Unassembled WGS sequence"/>
</dbReference>
<sequence>MKRRALILAPLAGVLLSFAEPLAAAPISLDRLSAYMNAMQTVKGDFTQINADGSIDTGTIYIRRPGRARFEYNAPSNALVMASGGQVAIFDPVSPGSADIYPLSRTPLSLILARKVDLNKAKMVVDHRQVDNTTVVTAQDPEHPEYGTIQLVYTDSPVQLRQWVITDDAGNQTTTILGDTQTGISLGLPLFDIADERKKRGAR</sequence>
<proteinExistence type="predicted"/>
<keyword evidence="1 2" id="KW-0732">Signal</keyword>
<evidence type="ECO:0000256" key="2">
    <source>
        <dbReference type="SAM" id="SignalP"/>
    </source>
</evidence>
<dbReference type="AlphaFoldDB" id="A0A2T0WYN4"/>
<evidence type="ECO:0000313" key="3">
    <source>
        <dbReference type="EMBL" id="PRY91791.1"/>
    </source>
</evidence>
<keyword evidence="3" id="KW-0449">Lipoprotein</keyword>
<comment type="caution">
    <text evidence="3">The sequence shown here is derived from an EMBL/GenBank/DDBJ whole genome shotgun (WGS) entry which is preliminary data.</text>
</comment>
<gene>
    <name evidence="3" type="ORF">CLV74_103380</name>
</gene>
<dbReference type="OrthoDB" id="9800501at2"/>
<reference evidence="3 4" key="1">
    <citation type="submission" date="2018-03" db="EMBL/GenBank/DDBJ databases">
        <title>Genomic Encyclopedia of Archaeal and Bacterial Type Strains, Phase II (KMG-II): from individual species to whole genera.</title>
        <authorList>
            <person name="Goeker M."/>
        </authorList>
    </citation>
    <scope>NUCLEOTIDE SEQUENCE [LARGE SCALE GENOMIC DNA]</scope>
    <source>
        <strain evidence="3 4">DSM 100212</strain>
    </source>
</reference>
<dbReference type="CDD" id="cd16325">
    <property type="entry name" value="LolA"/>
    <property type="match status" value="1"/>
</dbReference>
<dbReference type="PANTHER" id="PTHR35869">
    <property type="entry name" value="OUTER-MEMBRANE LIPOPROTEIN CARRIER PROTEIN"/>
    <property type="match status" value="1"/>
</dbReference>
<dbReference type="EMBL" id="PVTQ01000003">
    <property type="protein sequence ID" value="PRY91791.1"/>
    <property type="molecule type" value="Genomic_DNA"/>
</dbReference>
<dbReference type="Pfam" id="PF03548">
    <property type="entry name" value="LolA"/>
    <property type="match status" value="1"/>
</dbReference>
<evidence type="ECO:0000313" key="4">
    <source>
        <dbReference type="Proteomes" id="UP000238392"/>
    </source>
</evidence>